<sequence>MLKILKLKATIDNENKLNFIENKGDYVGNNKISIPANKEWYNSVYTYNKNLIKLLPVVDNVIIYLIRSYFNMYNRRLERYIKIRKVPTWKKRLSSRKIWVSKADIKHNNDKVLITLYTYNRQYIYYLDRFRKLFTKNNFIDFYFTRISIKLKKLLNLYKDLKISNNEKINLKSDFIKINKNLFKTKIFKIRVSQTMLLNKLKFTSGWLLPLKILLQKVYNKKIELNIVRLRNYHLNSDILAQVITSKIRNRKNKVLKVLKASLRNINTPILNKKTVIRVPYKLVEVQNKILSDYILKSNVKNISSKADLLDLALESFLKTNSLESNIINSIKYKVISGIKVQASGRLTRRITASRAIYKFKYVGTLKNIDSSYKGLSSVTIKGNQKLNMQYTFLKSKTKIGAFGLKGWVSSY</sequence>
<geneLocation type="mitochondrion" evidence="7"/>
<dbReference type="GeneID" id="40344894"/>
<protein>
    <recommendedName>
        <fullName evidence="6">Small ribosomal subunit protein uS3m</fullName>
    </recommendedName>
</protein>
<dbReference type="EMBL" id="MK314734">
    <property type="protein sequence ID" value="QCI56407.1"/>
    <property type="molecule type" value="Genomic_DNA"/>
</dbReference>
<dbReference type="AlphaFoldDB" id="A0A4P8D2P1"/>
<keyword evidence="4 7" id="KW-0496">Mitochondrion</keyword>
<evidence type="ECO:0000256" key="6">
    <source>
        <dbReference type="ARBA" id="ARBA00035157"/>
    </source>
</evidence>
<keyword evidence="5" id="KW-0687">Ribonucleoprotein</keyword>
<proteinExistence type="inferred from homology"/>
<evidence type="ECO:0000256" key="2">
    <source>
        <dbReference type="ARBA" id="ARBA00010761"/>
    </source>
</evidence>
<gene>
    <name evidence="7" type="primary">rps3</name>
</gene>
<reference evidence="7" key="1">
    <citation type="submission" date="2018-12" db="EMBL/GenBank/DDBJ databases">
        <title>Complete mitochondrial genome annotation of the lichenized fungus species Phlyctis petraea.</title>
        <authorList>
            <person name="Wang X."/>
            <person name="Keepers K.G."/>
            <person name="Pogoda C.S."/>
            <person name="Lindemer J.C."/>
            <person name="Tripp E.A."/>
            <person name="Baley D.W."/>
            <person name="Kane N.C."/>
        </authorList>
    </citation>
    <scope>NUCLEOTIDE SEQUENCE</scope>
</reference>
<keyword evidence="3 7" id="KW-0689">Ribosomal protein</keyword>
<dbReference type="InterPro" id="IPR007980">
    <property type="entry name" value="Ribosomal_uS3m_fun"/>
</dbReference>
<evidence type="ECO:0000313" key="7">
    <source>
        <dbReference type="EMBL" id="QCI56407.1"/>
    </source>
</evidence>
<organism evidence="7">
    <name type="scientific">Phlyctis petraea</name>
    <dbReference type="NCBI Taxonomy" id="2054620"/>
    <lineage>
        <taxon>Eukaryota</taxon>
        <taxon>Fungi</taxon>
        <taxon>Dikarya</taxon>
        <taxon>Ascomycota</taxon>
        <taxon>Pezizomycotina</taxon>
        <taxon>Lecanoromycetes</taxon>
        <taxon>OSLEUM clade</taxon>
        <taxon>Lecanoromycetidae</taxon>
        <taxon>Lecanoromycetidae incertae sedis</taxon>
        <taxon>Phlyctidaceae</taxon>
        <taxon>Phlyctis</taxon>
    </lineage>
</organism>
<evidence type="ECO:0000256" key="5">
    <source>
        <dbReference type="ARBA" id="ARBA00023274"/>
    </source>
</evidence>
<dbReference type="RefSeq" id="YP_009642655.1">
    <property type="nucleotide sequence ID" value="NC_042413.1"/>
</dbReference>
<comment type="subcellular location">
    <subcellularLocation>
        <location evidence="1">Mitochondrion</location>
    </subcellularLocation>
</comment>
<evidence type="ECO:0000256" key="3">
    <source>
        <dbReference type="ARBA" id="ARBA00022980"/>
    </source>
</evidence>
<comment type="similarity">
    <text evidence="2">Belongs to the universal ribosomal protein uS3 family.</text>
</comment>
<dbReference type="GO" id="GO:0005840">
    <property type="term" value="C:ribosome"/>
    <property type="evidence" value="ECO:0007669"/>
    <property type="project" value="UniProtKB-KW"/>
</dbReference>
<dbReference type="GO" id="GO:0003735">
    <property type="term" value="F:structural constituent of ribosome"/>
    <property type="evidence" value="ECO:0007669"/>
    <property type="project" value="InterPro"/>
</dbReference>
<dbReference type="GO" id="GO:1990904">
    <property type="term" value="C:ribonucleoprotein complex"/>
    <property type="evidence" value="ECO:0007669"/>
    <property type="project" value="UniProtKB-KW"/>
</dbReference>
<name>A0A4P8D2P1_9LECA</name>
<dbReference type="GO" id="GO:0005739">
    <property type="term" value="C:mitochondrion"/>
    <property type="evidence" value="ECO:0007669"/>
    <property type="project" value="UniProtKB-SubCell"/>
</dbReference>
<dbReference type="GO" id="GO:0006412">
    <property type="term" value="P:translation"/>
    <property type="evidence" value="ECO:0007669"/>
    <property type="project" value="InterPro"/>
</dbReference>
<evidence type="ECO:0000256" key="1">
    <source>
        <dbReference type="ARBA" id="ARBA00004173"/>
    </source>
</evidence>
<dbReference type="Pfam" id="PF05316">
    <property type="entry name" value="VAR1"/>
    <property type="match status" value="1"/>
</dbReference>
<evidence type="ECO:0000256" key="4">
    <source>
        <dbReference type="ARBA" id="ARBA00023128"/>
    </source>
</evidence>
<accession>A0A4P8D2P1</accession>